<name>C5BZ86_BEUC1</name>
<dbReference type="PANTHER" id="PTHR40037:SF1">
    <property type="entry name" value="PHOSPHOESTERASE SAOUHSC_00951-RELATED"/>
    <property type="match status" value="1"/>
</dbReference>
<reference evidence="1 2" key="1">
    <citation type="journal article" date="2009" name="Stand. Genomic Sci.">
        <title>Complete genome sequence of Beutenbergia cavernae type strain (HKI 0122).</title>
        <authorList>
            <person name="Land M."/>
            <person name="Pukall R."/>
            <person name="Abt B."/>
            <person name="Goker M."/>
            <person name="Rohde M."/>
            <person name="Glavina Del Rio T."/>
            <person name="Tice H."/>
            <person name="Copeland A."/>
            <person name="Cheng J.F."/>
            <person name="Lucas S."/>
            <person name="Chen F."/>
            <person name="Nolan M."/>
            <person name="Bruce D."/>
            <person name="Goodwin L."/>
            <person name="Pitluck S."/>
            <person name="Ivanova N."/>
            <person name="Mavromatis K."/>
            <person name="Ovchinnikova G."/>
            <person name="Pati A."/>
            <person name="Chen A."/>
            <person name="Palaniappan K."/>
            <person name="Hauser L."/>
            <person name="Chang Y.J."/>
            <person name="Jefferies C.C."/>
            <person name="Saunders E."/>
            <person name="Brettin T."/>
            <person name="Detter J.C."/>
            <person name="Han C."/>
            <person name="Chain P."/>
            <person name="Bristow J."/>
            <person name="Eisen J.A."/>
            <person name="Markowitz V."/>
            <person name="Hugenholtz P."/>
            <person name="Kyrpides N.C."/>
            <person name="Klenk H.P."/>
            <person name="Lapidus A."/>
        </authorList>
    </citation>
    <scope>NUCLEOTIDE SEQUENCE [LARGE SCALE GENOMIC DNA]</scope>
    <source>
        <strain evidence="2">ATCC BAA-8 / DSM 12333 / NBRC 16432</strain>
    </source>
</reference>
<sequence>MSTMADLMAMPGPGQTCLGVAVEIPPPYAGPLTAAREEFGDPMAHAIPPHVTLLPPTVVDDAVLPAVTEQLDRVAAAQEPFVMRLAGTSTFRPVTQVVFVSVADGAPECRELQEAVRTGPLEQELRFDYHPHVTVAHDLPAGVLDRAETELADFSATFGVGEFALFELCADGVWRVLQAFALRSHQAIA</sequence>
<dbReference type="EMBL" id="CP001618">
    <property type="protein sequence ID" value="ACQ81201.1"/>
    <property type="molecule type" value="Genomic_DNA"/>
</dbReference>
<dbReference type="KEGG" id="bcv:Bcav_2956"/>
<protein>
    <submittedName>
        <fullName evidence="1">Phosphoesterase HXTX</fullName>
    </submittedName>
</protein>
<dbReference type="InterPro" id="IPR009097">
    <property type="entry name" value="Cyclic_Pdiesterase"/>
</dbReference>
<dbReference type="InterPro" id="IPR050580">
    <property type="entry name" value="2H_phosphoesterase_YjcG-like"/>
</dbReference>
<evidence type="ECO:0000313" key="2">
    <source>
        <dbReference type="Proteomes" id="UP000007962"/>
    </source>
</evidence>
<dbReference type="Gene3D" id="3.90.1140.10">
    <property type="entry name" value="Cyclic phosphodiesterase"/>
    <property type="match status" value="1"/>
</dbReference>
<dbReference type="AlphaFoldDB" id="C5BZ86"/>
<dbReference type="eggNOG" id="COG1514">
    <property type="taxonomic scope" value="Bacteria"/>
</dbReference>
<evidence type="ECO:0000313" key="1">
    <source>
        <dbReference type="EMBL" id="ACQ81201.1"/>
    </source>
</evidence>
<gene>
    <name evidence="1" type="ordered locus">Bcav_2956</name>
</gene>
<dbReference type="RefSeq" id="WP_015883441.1">
    <property type="nucleotide sequence ID" value="NC_012669.1"/>
</dbReference>
<organism evidence="1 2">
    <name type="scientific">Beutenbergia cavernae (strain ATCC BAA-8 / DSM 12333 / CCUG 43141 / JCM 11478 / NBRC 16432 / NCIMB 13614 / HKI 0122)</name>
    <dbReference type="NCBI Taxonomy" id="471853"/>
    <lineage>
        <taxon>Bacteria</taxon>
        <taxon>Bacillati</taxon>
        <taxon>Actinomycetota</taxon>
        <taxon>Actinomycetes</taxon>
        <taxon>Micrococcales</taxon>
        <taxon>Beutenbergiaceae</taxon>
        <taxon>Beutenbergia</taxon>
    </lineage>
</organism>
<keyword evidence="2" id="KW-1185">Reference proteome</keyword>
<dbReference type="Pfam" id="PF13563">
    <property type="entry name" value="2_5_RNA_ligase2"/>
    <property type="match status" value="1"/>
</dbReference>
<dbReference type="STRING" id="471853.Bcav_2956"/>
<dbReference type="SUPFAM" id="SSF55144">
    <property type="entry name" value="LigT-like"/>
    <property type="match status" value="1"/>
</dbReference>
<proteinExistence type="predicted"/>
<dbReference type="PANTHER" id="PTHR40037">
    <property type="entry name" value="PHOSPHOESTERASE YJCG-RELATED"/>
    <property type="match status" value="1"/>
</dbReference>
<accession>C5BZ86</accession>
<dbReference type="Proteomes" id="UP000007962">
    <property type="component" value="Chromosome"/>
</dbReference>
<dbReference type="HOGENOM" id="CLU_104553_0_0_11"/>